<dbReference type="AlphaFoldDB" id="A0AAX6DTI5"/>
<comment type="caution">
    <text evidence="1">The sequence shown here is derived from an EMBL/GenBank/DDBJ whole genome shotgun (WGS) entry which is preliminary data.</text>
</comment>
<dbReference type="Proteomes" id="UP001140949">
    <property type="component" value="Unassembled WGS sequence"/>
</dbReference>
<organism evidence="1 2">
    <name type="scientific">Iris pallida</name>
    <name type="common">Sweet iris</name>
    <dbReference type="NCBI Taxonomy" id="29817"/>
    <lineage>
        <taxon>Eukaryota</taxon>
        <taxon>Viridiplantae</taxon>
        <taxon>Streptophyta</taxon>
        <taxon>Embryophyta</taxon>
        <taxon>Tracheophyta</taxon>
        <taxon>Spermatophyta</taxon>
        <taxon>Magnoliopsida</taxon>
        <taxon>Liliopsida</taxon>
        <taxon>Asparagales</taxon>
        <taxon>Iridaceae</taxon>
        <taxon>Iridoideae</taxon>
        <taxon>Irideae</taxon>
        <taxon>Iris</taxon>
    </lineage>
</organism>
<sequence>MLRCACPGAMMPCRIFYSRTKDQASYRQVSGVVGVLGVNTLVKSLVGMFCANYIEFFLNSKL</sequence>
<evidence type="ECO:0000313" key="2">
    <source>
        <dbReference type="Proteomes" id="UP001140949"/>
    </source>
</evidence>
<reference evidence="1" key="1">
    <citation type="journal article" date="2023" name="GigaByte">
        <title>Genome assembly of the bearded iris, Iris pallida Lam.</title>
        <authorList>
            <person name="Bruccoleri R.E."/>
            <person name="Oakeley E.J."/>
            <person name="Faust A.M.E."/>
            <person name="Altorfer M."/>
            <person name="Dessus-Babus S."/>
            <person name="Burckhardt D."/>
            <person name="Oertli M."/>
            <person name="Naumann U."/>
            <person name="Petersen F."/>
            <person name="Wong J."/>
        </authorList>
    </citation>
    <scope>NUCLEOTIDE SEQUENCE</scope>
    <source>
        <strain evidence="1">GSM-AAB239-AS_SAM_17_03QT</strain>
    </source>
</reference>
<evidence type="ECO:0000313" key="1">
    <source>
        <dbReference type="EMBL" id="KAJ6795132.1"/>
    </source>
</evidence>
<gene>
    <name evidence="1" type="ORF">M6B38_227235</name>
</gene>
<dbReference type="EMBL" id="JANAVB010042018">
    <property type="protein sequence ID" value="KAJ6795132.1"/>
    <property type="molecule type" value="Genomic_DNA"/>
</dbReference>
<name>A0AAX6DTI5_IRIPA</name>
<keyword evidence="2" id="KW-1185">Reference proteome</keyword>
<protein>
    <submittedName>
        <fullName evidence="1">Uncharacterized protein</fullName>
    </submittedName>
</protein>
<reference evidence="1" key="2">
    <citation type="submission" date="2023-04" db="EMBL/GenBank/DDBJ databases">
        <authorList>
            <person name="Bruccoleri R.E."/>
            <person name="Oakeley E.J."/>
            <person name="Faust A.-M."/>
            <person name="Dessus-Babus S."/>
            <person name="Altorfer M."/>
            <person name="Burckhardt D."/>
            <person name="Oertli M."/>
            <person name="Naumann U."/>
            <person name="Petersen F."/>
            <person name="Wong J."/>
        </authorList>
    </citation>
    <scope>NUCLEOTIDE SEQUENCE</scope>
    <source>
        <strain evidence="1">GSM-AAB239-AS_SAM_17_03QT</strain>
        <tissue evidence="1">Leaf</tissue>
    </source>
</reference>
<proteinExistence type="predicted"/>
<accession>A0AAX6DTI5</accession>